<feature type="domain" description="Calx-beta" evidence="9">
    <location>
        <begin position="1275"/>
        <end position="1381"/>
    </location>
</feature>
<feature type="domain" description="Calx-beta" evidence="9">
    <location>
        <begin position="1521"/>
        <end position="1610"/>
    </location>
</feature>
<keyword evidence="7" id="KW-0406">Ion transport</keyword>
<keyword evidence="2" id="KW-0800">Toxin</keyword>
<keyword evidence="5" id="KW-0106">Calcium</keyword>
<dbReference type="Gene3D" id="2.60.40.2030">
    <property type="match status" value="7"/>
</dbReference>
<evidence type="ECO:0000256" key="2">
    <source>
        <dbReference type="ARBA" id="ARBA00022656"/>
    </source>
</evidence>
<feature type="domain" description="Calx-beta" evidence="9">
    <location>
        <begin position="1395"/>
        <end position="1496"/>
    </location>
</feature>
<sequence>MNNNIQFALQLINDLLADFAKSGDFWTDFELAFGTQYNQTLANSIKASLANKTFVLPNIAVVNNTVLGSAFGAYASSNDTIYLSEAVVNAGNTQQLVAVLLEEIGHAIDSQINSQDSAGDEGWIFSQLAQGNSISATDLAESKVENDHSIIQANGTSIAVENSTPNYIINQLTTTGTVNEYNPLISGANVVWGVSDGTDNEIYFYNGTTKVTTQITNNAVEDIDYQIDGNRVVWRQFDTVNSDYEIYLYDATPATPTITRLTNNDNSDYGPSIAGTSIAWNGYDNFTGSWRMFFYNVTTATTTTVAHNSIQPGTIPFVSGSNIAWIGTDLVGGDQDIFRWNGSTVTNISNNALVDSDVQISGNNLVWRAYNSTVGDDWEIYFFNGTTVTQLTNNIYNDSAPQISGSNITWESDGKIYLYNGTTTTQISSSFASASNPFISGNNVTWNQNNIVYLYNGTTATVTTINDGFSGGYGIGNLWKQAISGTNVATLGYNADNSSYEVYLATLATATTPKLSVNDITVTESTVAGTNVNATFTITLSAASAVPVTVFYQLVSGTAISGYDYDGTGGTVTFAANQLTKTITVPVYNSDGLEDTQTFFVQLYDAVNAGILDGQGQATITDPGYPTLTITATDATAGENVPGAPINSGVFTITRGGVLTDALDLYFDLSGTSSNYNVYYSRDYDYTAAYLNSGYIHFDAGVATATVTINPLDDLYKEGTETVTLKIGNQSATLNILDNDSASNIVQITTDHLEKDQFVISGNNAAWRIDDDIYFYNGTTATKVTNADQSRQNQQIVLDGSNLVWLGYDGRDWEIYRYNGTSVTQITNDNSNDQYTPRVSGNNIVWQGWDGTDQEIYLYNGTTTINLSNNTNYYDNTPSISGNRVVWSSNANDGTDTEIFYYNGTTTVNLSDNAVDDRNAKISGTNIVWERSDGTDYELVFYNGTTTTQLTNDTTYEVDNYAIDGNKVVWSIGSQVWLYNGSTTTQIANDNNNSYGQPLVSGNNVIWKNSPYQMKLYDGINTTVISDPSFPNYYPAISGNKVIFTNDNLQDLYIVNLTTVSVVATDNIANETPTDLGTFTLTRTGSTATALTVNYTITGTATNGTDYTSIPLTATFAANSATTTVTVTPTNDTISEGSIPETVTLTLTSNASYSIDTTKQAATVSLLDNDGQPIISINDVTLTEGNAGTTNAVFTVSLSNPSSTNITVNYLTASGTAAAGSDYTALTSTALTFTPGQTSKTITVAVTGDTTSEADETFFVNLSGAVGGIIGDGQGQGTITNDDGTVTGTVISVVATDNIASETSGNTDLGTFTLTRTGVLTSALTVSYTIAGTATNGTDYTSIPLTTTFAANSATATLTVTPTNDTTFEGTIPETIVLTLATGTGYTIDTTKQTATVLIADNDLPPSISINDVSVTEGNTGTTNATFTVSLSNASSSNVTVNYATANDTAIAGSDYTALASTLLTFAPGETSKTITVAVTGDTTVEANESFFVNLTNAGGATIADNQGRGTITNDEATVTPNITIYDATIVEGFGNPNQALIVVGLDTASLLPVTVNYATSNATAIAGSDYTASTGTITFNPGVTTQTIAVPILNDSVNEPNETFNVTLSTPTNAAIADSQATITITDTLVSNFNRTLPALVENLTLVDGAITGTGNAGANVITGNANNNTLAGLDGNDTYFYDADTAQGTDTINETLTGGTDTLDFSKTAAPVNINLGLTTTQTVAGANLKLVIPTVALENVIGGTGSDRLTGNSLANTLSGGNGDDLISGAAGDDNIYGQAGNDFINGGAGIDTFYYTGALTGATTATNLFGVDTISDFTSAQDKIALSKATFGLTAAAGAAIGTEFATVNDISEVETSAAKIVYSLGTGSLFYNQNGVTAGLGTNGGEFANLLGSPTLLGTDISILA</sequence>
<evidence type="ECO:0000256" key="4">
    <source>
        <dbReference type="ARBA" id="ARBA00022737"/>
    </source>
</evidence>
<accession>A0A977KSH8</accession>
<feature type="domain" description="Calx-beta" evidence="9">
    <location>
        <begin position="1162"/>
        <end position="1263"/>
    </location>
</feature>
<dbReference type="SUPFAM" id="SSF69304">
    <property type="entry name" value="Tricorn protease N-terminal domain"/>
    <property type="match status" value="1"/>
</dbReference>
<dbReference type="Pfam" id="PF03160">
    <property type="entry name" value="Calx-beta"/>
    <property type="match status" value="6"/>
</dbReference>
<dbReference type="PANTHER" id="PTHR11878">
    <property type="entry name" value="SODIUM/CALCIUM EXCHANGER"/>
    <property type="match status" value="1"/>
</dbReference>
<organism evidence="10">
    <name type="scientific">Woronichinia naegeliana WA131</name>
    <dbReference type="NCBI Taxonomy" id="2824559"/>
    <lineage>
        <taxon>Bacteria</taxon>
        <taxon>Bacillati</taxon>
        <taxon>Cyanobacteriota</taxon>
        <taxon>Cyanophyceae</taxon>
        <taxon>Synechococcales</taxon>
        <taxon>Coelosphaeriaceae</taxon>
        <taxon>Woronichinia</taxon>
    </lineage>
</organism>
<comment type="subcellular location">
    <subcellularLocation>
        <location evidence="1">Membrane</location>
    </subcellularLocation>
</comment>
<dbReference type="GO" id="GO:0016020">
    <property type="term" value="C:membrane"/>
    <property type="evidence" value="ECO:0007669"/>
    <property type="project" value="UniProtKB-SubCell"/>
</dbReference>
<dbReference type="GO" id="GO:0090729">
    <property type="term" value="F:toxin activity"/>
    <property type="evidence" value="ECO:0007669"/>
    <property type="project" value="UniProtKB-KW"/>
</dbReference>
<dbReference type="KEGG" id="wna:KA717_23435"/>
<keyword evidence="8" id="KW-0472">Membrane</keyword>
<dbReference type="PRINTS" id="PR01488">
    <property type="entry name" value="RTXTOXINA"/>
</dbReference>
<dbReference type="InterPro" id="IPR003995">
    <property type="entry name" value="RTX_toxin_determinant-A"/>
</dbReference>
<keyword evidence="6" id="KW-0843">Virulence</keyword>
<dbReference type="GO" id="GO:0005576">
    <property type="term" value="C:extracellular region"/>
    <property type="evidence" value="ECO:0007669"/>
    <property type="project" value="InterPro"/>
</dbReference>
<keyword evidence="3" id="KW-0732">Signal</keyword>
<keyword evidence="4" id="KW-0677">Repeat</keyword>
<dbReference type="InterPro" id="IPR011049">
    <property type="entry name" value="Serralysin-like_metalloprot_C"/>
</dbReference>
<evidence type="ECO:0000313" key="10">
    <source>
        <dbReference type="EMBL" id="UXE58936.1"/>
    </source>
</evidence>
<dbReference type="PANTHER" id="PTHR11878:SF65">
    <property type="entry name" value="NA_CA-EXCHANGE PROTEIN, ISOFORM G"/>
    <property type="match status" value="1"/>
</dbReference>
<evidence type="ECO:0000256" key="7">
    <source>
        <dbReference type="ARBA" id="ARBA00023065"/>
    </source>
</evidence>
<evidence type="ECO:0000256" key="8">
    <source>
        <dbReference type="ARBA" id="ARBA00023136"/>
    </source>
</evidence>
<dbReference type="Proteomes" id="UP001065613">
    <property type="component" value="Chromosome"/>
</dbReference>
<dbReference type="GO" id="GO:0007154">
    <property type="term" value="P:cell communication"/>
    <property type="evidence" value="ECO:0007669"/>
    <property type="project" value="InterPro"/>
</dbReference>
<feature type="domain" description="Calx-beta" evidence="9">
    <location>
        <begin position="1050"/>
        <end position="1146"/>
    </location>
</feature>
<keyword evidence="7" id="KW-0813">Transport</keyword>
<dbReference type="GO" id="GO:0005509">
    <property type="term" value="F:calcium ion binding"/>
    <property type="evidence" value="ECO:0007669"/>
    <property type="project" value="InterPro"/>
</dbReference>
<dbReference type="InterPro" id="IPR001343">
    <property type="entry name" value="Hemolysn_Ca-bd"/>
</dbReference>
<name>A0A977KSH8_9CYAN</name>
<gene>
    <name evidence="10" type="ORF">KA717_23435</name>
</gene>
<evidence type="ECO:0000256" key="1">
    <source>
        <dbReference type="ARBA" id="ARBA00004370"/>
    </source>
</evidence>
<dbReference type="InterPro" id="IPR038081">
    <property type="entry name" value="CalX-like_sf"/>
</dbReference>
<protein>
    <recommendedName>
        <fullName evidence="9">Calx-beta domain-containing protein</fullName>
    </recommendedName>
</protein>
<dbReference type="PROSITE" id="PS00330">
    <property type="entry name" value="HEMOLYSIN_CALCIUM"/>
    <property type="match status" value="1"/>
</dbReference>
<dbReference type="SMART" id="SM00237">
    <property type="entry name" value="Calx_beta"/>
    <property type="match status" value="6"/>
</dbReference>
<dbReference type="InterPro" id="IPR051171">
    <property type="entry name" value="CaCA"/>
</dbReference>
<evidence type="ECO:0000256" key="6">
    <source>
        <dbReference type="ARBA" id="ARBA00023026"/>
    </source>
</evidence>
<reference evidence="10" key="1">
    <citation type="submission" date="2021-04" db="EMBL/GenBank/DDBJ databases">
        <title>Genome sequence of Woronichinia naegeliana from Washington state freshwater lake bloom.</title>
        <authorList>
            <person name="Dreher T.W."/>
        </authorList>
    </citation>
    <scope>NUCLEOTIDE SEQUENCE</scope>
    <source>
        <strain evidence="10">WA131</strain>
    </source>
</reference>
<feature type="domain" description="Calx-beta" evidence="9">
    <location>
        <begin position="510"/>
        <end position="604"/>
    </location>
</feature>
<evidence type="ECO:0000256" key="3">
    <source>
        <dbReference type="ARBA" id="ARBA00022729"/>
    </source>
</evidence>
<evidence type="ECO:0000259" key="9">
    <source>
        <dbReference type="SMART" id="SM00237"/>
    </source>
</evidence>
<evidence type="ECO:0000256" key="5">
    <source>
        <dbReference type="ARBA" id="ARBA00022837"/>
    </source>
</evidence>
<dbReference type="SUPFAM" id="SSF51120">
    <property type="entry name" value="beta-Roll"/>
    <property type="match status" value="1"/>
</dbReference>
<dbReference type="InterPro" id="IPR018511">
    <property type="entry name" value="Hemolysin-typ_Ca-bd_CS"/>
</dbReference>
<dbReference type="Pfam" id="PF00353">
    <property type="entry name" value="HemolysinCabind"/>
    <property type="match status" value="2"/>
</dbReference>
<dbReference type="InterPro" id="IPR003644">
    <property type="entry name" value="Calx_beta"/>
</dbReference>
<proteinExistence type="predicted"/>
<dbReference type="EMBL" id="CP073041">
    <property type="protein sequence ID" value="UXE58936.1"/>
    <property type="molecule type" value="Genomic_DNA"/>
</dbReference>
<dbReference type="SUPFAM" id="SSF141072">
    <property type="entry name" value="CalX-like"/>
    <property type="match status" value="7"/>
</dbReference>
<dbReference type="GO" id="GO:0030001">
    <property type="term" value="P:metal ion transport"/>
    <property type="evidence" value="ECO:0007669"/>
    <property type="project" value="TreeGrafter"/>
</dbReference>
<dbReference type="PRINTS" id="PR00313">
    <property type="entry name" value="CABNDNGRPT"/>
</dbReference>
<dbReference type="Gene3D" id="2.150.10.10">
    <property type="entry name" value="Serralysin-like metalloprotease, C-terminal"/>
    <property type="match status" value="1"/>
</dbReference>